<keyword evidence="7 9" id="KW-1133">Transmembrane helix</keyword>
<dbReference type="EMBL" id="CP013926">
    <property type="protein sequence ID" value="AMJ75498.1"/>
    <property type="molecule type" value="Genomic_DNA"/>
</dbReference>
<dbReference type="EMBL" id="JAUOQI010000013">
    <property type="protein sequence ID" value="MDO6578873.1"/>
    <property type="molecule type" value="Genomic_DNA"/>
</dbReference>
<evidence type="ECO:0000256" key="1">
    <source>
        <dbReference type="ARBA" id="ARBA00004651"/>
    </source>
</evidence>
<evidence type="ECO:0000313" key="11">
    <source>
        <dbReference type="EMBL" id="MDO6578873.1"/>
    </source>
</evidence>
<dbReference type="Pfam" id="PF03186">
    <property type="entry name" value="CobD_Cbib"/>
    <property type="match status" value="1"/>
</dbReference>
<evidence type="ECO:0000256" key="9">
    <source>
        <dbReference type="SAM" id="Phobius"/>
    </source>
</evidence>
<organism evidence="11 13">
    <name type="scientific">Alteromonas stellipolaris</name>
    <dbReference type="NCBI Taxonomy" id="233316"/>
    <lineage>
        <taxon>Bacteria</taxon>
        <taxon>Pseudomonadati</taxon>
        <taxon>Pseudomonadota</taxon>
        <taxon>Gammaproteobacteria</taxon>
        <taxon>Alteromonadales</taxon>
        <taxon>Alteromonadaceae</taxon>
        <taxon>Alteromonas/Salinimonas group</taxon>
        <taxon>Alteromonas</taxon>
    </lineage>
</organism>
<dbReference type="Proteomes" id="UP001170717">
    <property type="component" value="Unassembled WGS sequence"/>
</dbReference>
<feature type="transmembrane region" description="Helical" evidence="9">
    <location>
        <begin position="157"/>
        <end position="183"/>
    </location>
</feature>
<feature type="transmembrane region" description="Helical" evidence="9">
    <location>
        <begin position="293"/>
        <end position="313"/>
    </location>
</feature>
<dbReference type="AlphaFoldDB" id="A0AAW7Z7X9"/>
<evidence type="ECO:0000313" key="10">
    <source>
        <dbReference type="EMBL" id="AMJ75498.1"/>
    </source>
</evidence>
<feature type="transmembrane region" description="Helical" evidence="9">
    <location>
        <begin position="246"/>
        <end position="265"/>
    </location>
</feature>
<dbReference type="PANTHER" id="PTHR34308:SF1">
    <property type="entry name" value="COBALAMIN BIOSYNTHESIS PROTEIN CBIB"/>
    <property type="match status" value="1"/>
</dbReference>
<evidence type="ECO:0000256" key="2">
    <source>
        <dbReference type="ARBA" id="ARBA00004953"/>
    </source>
</evidence>
<evidence type="ECO:0000313" key="12">
    <source>
        <dbReference type="Proteomes" id="UP000056750"/>
    </source>
</evidence>
<protein>
    <submittedName>
        <fullName evidence="10">Adenosylcobinamide-phosphate synthase</fullName>
    </submittedName>
    <submittedName>
        <fullName evidence="11">Cobalamin biosynthesis protein</fullName>
    </submittedName>
</protein>
<reference evidence="11" key="2">
    <citation type="submission" date="2023-07" db="EMBL/GenBank/DDBJ databases">
        <title>Genome content predicts the carbon catabolic preferences of heterotrophic bacteria.</title>
        <authorList>
            <person name="Gralka M."/>
        </authorList>
    </citation>
    <scope>NUCLEOTIDE SEQUENCE</scope>
    <source>
        <strain evidence="11">F2M12</strain>
    </source>
</reference>
<keyword evidence="8 9" id="KW-0472">Membrane</keyword>
<keyword evidence="12" id="KW-1185">Reference proteome</keyword>
<dbReference type="RefSeq" id="WP_057789750.1">
    <property type="nucleotide sequence ID" value="NZ_CAXIBE010000004.1"/>
</dbReference>
<dbReference type="InterPro" id="IPR004485">
    <property type="entry name" value="Cobalamin_biosynth_CobD/CbiB"/>
</dbReference>
<evidence type="ECO:0000256" key="8">
    <source>
        <dbReference type="ARBA" id="ARBA00023136"/>
    </source>
</evidence>
<dbReference type="PANTHER" id="PTHR34308">
    <property type="entry name" value="COBALAMIN BIOSYNTHESIS PROTEIN CBIB"/>
    <property type="match status" value="1"/>
</dbReference>
<evidence type="ECO:0000313" key="13">
    <source>
        <dbReference type="Proteomes" id="UP001170717"/>
    </source>
</evidence>
<dbReference type="KEGG" id="asq:AVL57_16940"/>
<dbReference type="Proteomes" id="UP000056750">
    <property type="component" value="Chromosome"/>
</dbReference>
<comment type="subcellular location">
    <subcellularLocation>
        <location evidence="1">Cell membrane</location>
        <topology evidence="1">Multi-pass membrane protein</topology>
    </subcellularLocation>
</comment>
<evidence type="ECO:0000256" key="4">
    <source>
        <dbReference type="ARBA" id="ARBA00022475"/>
    </source>
</evidence>
<accession>A0AAW7Z7X9</accession>
<feature type="transmembrane region" description="Helical" evidence="9">
    <location>
        <begin position="203"/>
        <end position="225"/>
    </location>
</feature>
<keyword evidence="5" id="KW-0169">Cobalamin biosynthesis</keyword>
<dbReference type="GO" id="GO:0005886">
    <property type="term" value="C:plasma membrane"/>
    <property type="evidence" value="ECO:0007669"/>
    <property type="project" value="UniProtKB-SubCell"/>
</dbReference>
<comment type="pathway">
    <text evidence="2">Cofactor biosynthesis; adenosylcobalamin biosynthesis.</text>
</comment>
<dbReference type="GO" id="GO:0009236">
    <property type="term" value="P:cobalamin biosynthetic process"/>
    <property type="evidence" value="ECO:0007669"/>
    <property type="project" value="UniProtKB-KW"/>
</dbReference>
<gene>
    <name evidence="10" type="ORF">AVL57_16940</name>
    <name evidence="11" type="ORF">Q4527_15815</name>
</gene>
<comment type="similarity">
    <text evidence="3">Belongs to the CobD/CbiB family.</text>
</comment>
<feature type="transmembrane region" description="Helical" evidence="9">
    <location>
        <begin position="61"/>
        <end position="82"/>
    </location>
</feature>
<evidence type="ECO:0000256" key="7">
    <source>
        <dbReference type="ARBA" id="ARBA00022989"/>
    </source>
</evidence>
<evidence type="ECO:0000256" key="6">
    <source>
        <dbReference type="ARBA" id="ARBA00022692"/>
    </source>
</evidence>
<name>A0AAW7Z7X9_9ALTE</name>
<proteinExistence type="inferred from homology"/>
<sequence length="322" mass="36126">MEALLTQSAYQSVLVLWLAVVLDAVWRWPLSSHPLTLMRYLVRQMGFKVLPSLSYSRSQHYISGSLAAIVLLAPLIVCLAILIYMAQYPAFFEAVIMVALLDFAYQRHQFSKILKTVGKNKKVLTRETVDTIVARECTQLTDVGIAKAAIESLWLKFLYLYCGVIFYFMLAGPIGALTYRLLLLTSWQWHYRNPKMVHFAKPVRKLVSLLVVPPALLGCVAVLLFTHPVKGIRAVKRSKARDKTSLLLALFGGIQNIQLGGPAFYHGRKYRYPRVGGAEQVKYSDMIRSKRTIVGAMAVVTAIASVFLLLVAVQTQTLSEVF</sequence>
<dbReference type="GO" id="GO:0048472">
    <property type="term" value="F:threonine-phosphate decarboxylase activity"/>
    <property type="evidence" value="ECO:0007669"/>
    <property type="project" value="InterPro"/>
</dbReference>
<reference evidence="10 12" key="1">
    <citation type="submission" date="2015-12" db="EMBL/GenBank/DDBJ databases">
        <title>Intraspecies pangenome expansion in the marine bacterium Alteromonas.</title>
        <authorList>
            <person name="Lopez-Perez M."/>
            <person name="Rodriguez-Valera F."/>
        </authorList>
    </citation>
    <scope>NUCLEOTIDE SEQUENCE [LARGE SCALE GENOMIC DNA]</scope>
    <source>
        <strain evidence="10 12">LMG 21861</strain>
    </source>
</reference>
<evidence type="ECO:0000256" key="5">
    <source>
        <dbReference type="ARBA" id="ARBA00022573"/>
    </source>
</evidence>
<evidence type="ECO:0000256" key="3">
    <source>
        <dbReference type="ARBA" id="ARBA00006263"/>
    </source>
</evidence>
<feature type="transmembrane region" description="Helical" evidence="9">
    <location>
        <begin position="12"/>
        <end position="30"/>
    </location>
</feature>
<keyword evidence="6 9" id="KW-0812">Transmembrane</keyword>
<keyword evidence="4" id="KW-1003">Cell membrane</keyword>